<gene>
    <name evidence="6" type="primary">xerC_2</name>
    <name evidence="6" type="ORF">PMEL1_00542</name>
</gene>
<dbReference type="Pfam" id="PF00589">
    <property type="entry name" value="Phage_integrase"/>
    <property type="match status" value="1"/>
</dbReference>
<evidence type="ECO:0000256" key="4">
    <source>
        <dbReference type="PROSITE-ProRule" id="PRU01248"/>
    </source>
</evidence>
<accession>A0A250KG53</accession>
<sequence>MELNQLISVNFNLRKPKSSTPTPLYMVVYYVDDKGKAIQAKIPTRRKVHPSLWDSRKQQPIMINKGIDLTTKQLQEQAELTAYIANCRILVYSEKNLNFDEIKESITQQSSNNDMSVTPQFKAATRTAKATKLISEALKKYTKDRQNKASTASEYQKNVKVFYNWIVETNQRDSAKALSQSSFNAFVEWMKAAGNSPQNVNKIASVIRQLIKYIAGSTQGSKYGITPVTYTPIKQVKEEKKCELTKEEIEAFKAVKVKNDKQQYYKDVFLLQLLTGQRISDTLKLIKGDYKVQKGTPCNTIILTTIKRNTTSYITETKEVTDLLEKIRSNKENETENEKDTSLTRYLKVFFTRANITRLTPSGKPLNEVISSHFARHTFVTIKLREGYKYEQVGKMIGDSALMIEKVYGHPTDTDIIATLQLQPANTPAIPAEQPATKAAPQVAAAPAVAKDKDLDYYNDLSDDDKLLNIKKLNDYNVLKDDFFKSLERQTDKKRKATAEAKIREILQVWGFEGYNNMNYNKLCFLLDLIKHDINDFILTYKVYNEKAPQGSISAINDYERLLINIGKLARYCHL</sequence>
<dbReference type="InterPro" id="IPR011010">
    <property type="entry name" value="DNA_brk_join_enz"/>
</dbReference>
<name>A0A250KG53_9BACT</name>
<dbReference type="OrthoDB" id="1074561at2"/>
<dbReference type="GO" id="GO:0015074">
    <property type="term" value="P:DNA integration"/>
    <property type="evidence" value="ECO:0007669"/>
    <property type="project" value="UniProtKB-KW"/>
</dbReference>
<keyword evidence="3" id="KW-0233">DNA recombination</keyword>
<evidence type="ECO:0000313" key="6">
    <source>
        <dbReference type="EMBL" id="BBA28638.1"/>
    </source>
</evidence>
<dbReference type="RefSeq" id="WP_120173844.1">
    <property type="nucleotide sequence ID" value="NZ_AP018049.1"/>
</dbReference>
<dbReference type="GO" id="GO:0006310">
    <property type="term" value="P:DNA recombination"/>
    <property type="evidence" value="ECO:0007669"/>
    <property type="project" value="UniProtKB-KW"/>
</dbReference>
<dbReference type="InterPro" id="IPR002104">
    <property type="entry name" value="Integrase_catalytic"/>
</dbReference>
<dbReference type="InterPro" id="IPR044068">
    <property type="entry name" value="CB"/>
</dbReference>
<evidence type="ECO:0000256" key="3">
    <source>
        <dbReference type="ARBA" id="ARBA00023172"/>
    </source>
</evidence>
<dbReference type="Proteomes" id="UP000267517">
    <property type="component" value="Chromosome I"/>
</dbReference>
<keyword evidence="1" id="KW-0229">DNA integration</keyword>
<proteinExistence type="predicted"/>
<keyword evidence="2 4" id="KW-0238">DNA-binding</keyword>
<dbReference type="SUPFAM" id="SSF56349">
    <property type="entry name" value="DNA breaking-rejoining enzymes"/>
    <property type="match status" value="1"/>
</dbReference>
<dbReference type="Gene3D" id="1.10.443.10">
    <property type="entry name" value="Intergrase catalytic core"/>
    <property type="match status" value="1"/>
</dbReference>
<dbReference type="Gene3D" id="1.10.150.130">
    <property type="match status" value="1"/>
</dbReference>
<feature type="domain" description="Core-binding (CB)" evidence="5">
    <location>
        <begin position="132"/>
        <end position="215"/>
    </location>
</feature>
<dbReference type="EMBL" id="AP018049">
    <property type="protein sequence ID" value="BBA28638.1"/>
    <property type="molecule type" value="Genomic_DNA"/>
</dbReference>
<protein>
    <submittedName>
        <fullName evidence="6">Tyrosine recombinase XerC</fullName>
    </submittedName>
</protein>
<dbReference type="InterPro" id="IPR013762">
    <property type="entry name" value="Integrase-like_cat_sf"/>
</dbReference>
<evidence type="ECO:0000313" key="7">
    <source>
        <dbReference type="Proteomes" id="UP000267517"/>
    </source>
</evidence>
<evidence type="ECO:0000256" key="1">
    <source>
        <dbReference type="ARBA" id="ARBA00022908"/>
    </source>
</evidence>
<reference evidence="6 7" key="1">
    <citation type="submission" date="2017-05" db="EMBL/GenBank/DDBJ databases">
        <title>whole genome sequence of Prevotella melaninogenica GAI 07411.</title>
        <authorList>
            <person name="Kondo Y."/>
            <person name="Hoshino T."/>
        </authorList>
    </citation>
    <scope>NUCLEOTIDE SEQUENCE [LARGE SCALE GENOMIC DNA]</scope>
    <source>
        <strain evidence="6 7">GAI 07411</strain>
    </source>
</reference>
<evidence type="ECO:0000259" key="5">
    <source>
        <dbReference type="PROSITE" id="PS51900"/>
    </source>
</evidence>
<dbReference type="GO" id="GO:0003677">
    <property type="term" value="F:DNA binding"/>
    <property type="evidence" value="ECO:0007669"/>
    <property type="project" value="UniProtKB-UniRule"/>
</dbReference>
<dbReference type="AlphaFoldDB" id="A0A250KG53"/>
<organism evidence="6 7">
    <name type="scientific">Prevotella melaninogenica</name>
    <dbReference type="NCBI Taxonomy" id="28132"/>
    <lineage>
        <taxon>Bacteria</taxon>
        <taxon>Pseudomonadati</taxon>
        <taxon>Bacteroidota</taxon>
        <taxon>Bacteroidia</taxon>
        <taxon>Bacteroidales</taxon>
        <taxon>Prevotellaceae</taxon>
        <taxon>Prevotella</taxon>
    </lineage>
</organism>
<evidence type="ECO:0000256" key="2">
    <source>
        <dbReference type="ARBA" id="ARBA00023125"/>
    </source>
</evidence>
<dbReference type="InterPro" id="IPR010998">
    <property type="entry name" value="Integrase_recombinase_N"/>
</dbReference>
<dbReference type="PROSITE" id="PS51900">
    <property type="entry name" value="CB"/>
    <property type="match status" value="1"/>
</dbReference>